<dbReference type="PANTHER" id="PTHR11002">
    <property type="entry name" value="CARBONIC ANHYDRASE"/>
    <property type="match status" value="1"/>
</dbReference>
<comment type="cofactor">
    <cofactor evidence="7">
        <name>Zn(2+)</name>
        <dbReference type="ChEBI" id="CHEBI:29105"/>
    </cofactor>
    <text evidence="7">Binds 1 zinc ion per subunit.</text>
</comment>
<keyword evidence="5 8" id="KW-0456">Lyase</keyword>
<feature type="compositionally biased region" description="Polar residues" evidence="9">
    <location>
        <begin position="214"/>
        <end position="249"/>
    </location>
</feature>
<evidence type="ECO:0000256" key="5">
    <source>
        <dbReference type="ARBA" id="ARBA00023239"/>
    </source>
</evidence>
<dbReference type="Gene3D" id="3.40.1050.10">
    <property type="entry name" value="Carbonic anhydrase"/>
    <property type="match status" value="1"/>
</dbReference>
<dbReference type="PANTHER" id="PTHR11002:SF76">
    <property type="entry name" value="CARBONIC ANHYDRASE"/>
    <property type="match status" value="1"/>
</dbReference>
<keyword evidence="4 7" id="KW-0862">Zinc</keyword>
<evidence type="ECO:0000256" key="2">
    <source>
        <dbReference type="ARBA" id="ARBA00012925"/>
    </source>
</evidence>
<organism evidence="10">
    <name type="scientific">Chlorella sp. ArM0029B</name>
    <dbReference type="NCBI Taxonomy" id="1415603"/>
    <lineage>
        <taxon>Eukaryota</taxon>
        <taxon>Viridiplantae</taxon>
        <taxon>Chlorophyta</taxon>
        <taxon>core chlorophytes</taxon>
        <taxon>Trebouxiophyceae</taxon>
        <taxon>Chlorellales</taxon>
        <taxon>Chlorellaceae</taxon>
        <taxon>Chlorella clade</taxon>
        <taxon>Chlorella</taxon>
    </lineage>
</organism>
<dbReference type="CDD" id="cd00883">
    <property type="entry name" value="beta_CA_cladeA"/>
    <property type="match status" value="1"/>
</dbReference>
<dbReference type="EC" id="4.2.1.1" evidence="2 8"/>
<dbReference type="InterPro" id="IPR036874">
    <property type="entry name" value="Carbonic_anhydrase_sf"/>
</dbReference>
<evidence type="ECO:0000256" key="7">
    <source>
        <dbReference type="PIRSR" id="PIRSR601765-1"/>
    </source>
</evidence>
<dbReference type="GO" id="GO:0008270">
    <property type="term" value="F:zinc ion binding"/>
    <property type="evidence" value="ECO:0007669"/>
    <property type="project" value="UniProtKB-UniRule"/>
</dbReference>
<dbReference type="EMBL" id="MG669263">
    <property type="protein sequence ID" value="AXF41552.1"/>
    <property type="molecule type" value="mRNA"/>
</dbReference>
<sequence length="282" mass="31065">MSDCQGCASAQCSSAEQLKRDLATRLGANKNWSKKLQEKSPEYFQTLVGIQKIEVLWVGCSDARVPANDLIGLRPGEVFVQRNVGNLATHKDMNAMSCIEYAVQVLKVKHIIVCGHYGCPAVRAALTLPRKSDGLFSLWIQDIRDTRDRNVSALRKLTGKAQEDRLVEFNVLRQVFNVCTAPVVQSAWDSGRSLAVHGMVYSLEDGELKTLYTTDSAPHQPGSFTRSASNTSLNSLNGGDSRPSWQSASHPPGEEDQPDDGALVDALVEEQRMSFEQMALKR</sequence>
<comment type="catalytic activity">
    <reaction evidence="6 8">
        <text>hydrogencarbonate + H(+) = CO2 + H2O</text>
        <dbReference type="Rhea" id="RHEA:10748"/>
        <dbReference type="ChEBI" id="CHEBI:15377"/>
        <dbReference type="ChEBI" id="CHEBI:15378"/>
        <dbReference type="ChEBI" id="CHEBI:16526"/>
        <dbReference type="ChEBI" id="CHEBI:17544"/>
        <dbReference type="EC" id="4.2.1.1"/>
    </reaction>
</comment>
<evidence type="ECO:0000256" key="3">
    <source>
        <dbReference type="ARBA" id="ARBA00022723"/>
    </source>
</evidence>
<proteinExistence type="evidence at transcript level"/>
<evidence type="ECO:0000256" key="6">
    <source>
        <dbReference type="ARBA" id="ARBA00048348"/>
    </source>
</evidence>
<name>A0A345AXB9_9CHLO</name>
<feature type="binding site" evidence="7">
    <location>
        <position position="62"/>
    </location>
    <ligand>
        <name>Zn(2+)</name>
        <dbReference type="ChEBI" id="CHEBI:29105"/>
    </ligand>
</feature>
<evidence type="ECO:0000256" key="4">
    <source>
        <dbReference type="ARBA" id="ARBA00022833"/>
    </source>
</evidence>
<dbReference type="Pfam" id="PF00484">
    <property type="entry name" value="Pro_CA"/>
    <property type="match status" value="1"/>
</dbReference>
<dbReference type="SMR" id="A0A345AXB9"/>
<evidence type="ECO:0000256" key="8">
    <source>
        <dbReference type="RuleBase" id="RU003956"/>
    </source>
</evidence>
<evidence type="ECO:0000256" key="1">
    <source>
        <dbReference type="ARBA" id="ARBA00006217"/>
    </source>
</evidence>
<feature type="binding site" evidence="7">
    <location>
        <position position="119"/>
    </location>
    <ligand>
        <name>Zn(2+)</name>
        <dbReference type="ChEBI" id="CHEBI:29105"/>
    </ligand>
</feature>
<comment type="function">
    <text evidence="8">Reversible hydration of carbon dioxide.</text>
</comment>
<feature type="region of interest" description="Disordered" evidence="9">
    <location>
        <begin position="214"/>
        <end position="263"/>
    </location>
</feature>
<dbReference type="AlphaFoldDB" id="A0A345AXB9"/>
<dbReference type="SUPFAM" id="SSF53056">
    <property type="entry name" value="beta-carbonic anhydrase, cab"/>
    <property type="match status" value="1"/>
</dbReference>
<feature type="binding site" evidence="7">
    <location>
        <position position="116"/>
    </location>
    <ligand>
        <name>Zn(2+)</name>
        <dbReference type="ChEBI" id="CHEBI:29105"/>
    </ligand>
</feature>
<reference evidence="10" key="1">
    <citation type="journal article" date="2018" name="Front. Plant Sci.">
        <title>Elevated Inorganic Carbon Concentrating Mechanism Confers Tolerance to High Light in an Arctic Chlorella sp. ArM0029B.</title>
        <authorList>
            <person name="Hwangbo K."/>
            <person name="Lim J.M."/>
            <person name="Jeong S.W."/>
            <person name="Vikramathithan J."/>
            <person name="Park Y.I."/>
            <person name="Jeong W.J."/>
        </authorList>
    </citation>
    <scope>NUCLEOTIDE SEQUENCE</scope>
</reference>
<evidence type="ECO:0000313" key="10">
    <source>
        <dbReference type="EMBL" id="AXF41552.1"/>
    </source>
</evidence>
<dbReference type="SMART" id="SM00947">
    <property type="entry name" value="Pro_CA"/>
    <property type="match status" value="1"/>
</dbReference>
<dbReference type="GO" id="GO:0004089">
    <property type="term" value="F:carbonate dehydratase activity"/>
    <property type="evidence" value="ECO:0007669"/>
    <property type="project" value="UniProtKB-UniRule"/>
</dbReference>
<dbReference type="InterPro" id="IPR001765">
    <property type="entry name" value="Carbonic_anhydrase"/>
</dbReference>
<keyword evidence="3 7" id="KW-0479">Metal-binding</keyword>
<protein>
    <recommendedName>
        <fullName evidence="2 8">Carbonic anhydrase</fullName>
        <ecNumber evidence="2 8">4.2.1.1</ecNumber>
    </recommendedName>
    <alternativeName>
        <fullName evidence="8">Carbonate dehydratase</fullName>
    </alternativeName>
</protein>
<feature type="binding site" evidence="7">
    <location>
        <position position="60"/>
    </location>
    <ligand>
        <name>Zn(2+)</name>
        <dbReference type="ChEBI" id="CHEBI:29105"/>
    </ligand>
</feature>
<evidence type="ECO:0000256" key="9">
    <source>
        <dbReference type="SAM" id="MobiDB-lite"/>
    </source>
</evidence>
<comment type="similarity">
    <text evidence="1 8">Belongs to the beta-class carbonic anhydrase family.</text>
</comment>
<accession>A0A345AXB9</accession>